<evidence type="ECO:0000313" key="1">
    <source>
        <dbReference type="EMBL" id="KAL3527760.1"/>
    </source>
</evidence>
<evidence type="ECO:0000313" key="2">
    <source>
        <dbReference type="Proteomes" id="UP001630127"/>
    </source>
</evidence>
<sequence length="121" mass="13543">MFIRKIGFLNGIYSLSYRYRDYKGNPNSKFRGSQIPVFPTTNPSVHVAPATSDNRPNLSSPRGNCSSWQGGAIVMTAKTAVRETEGWKMANWQYRGPRGLAPWLGEVGRGKLMDLLDNNYS</sequence>
<gene>
    <name evidence="1" type="ORF">ACH5RR_012416</name>
</gene>
<dbReference type="EMBL" id="JBJUIK010000005">
    <property type="protein sequence ID" value="KAL3527760.1"/>
    <property type="molecule type" value="Genomic_DNA"/>
</dbReference>
<reference evidence="1 2" key="1">
    <citation type="submission" date="2024-11" db="EMBL/GenBank/DDBJ databases">
        <title>A near-complete genome assembly of Cinchona calisaya.</title>
        <authorList>
            <person name="Lian D.C."/>
            <person name="Zhao X.W."/>
            <person name="Wei L."/>
        </authorList>
    </citation>
    <scope>NUCLEOTIDE SEQUENCE [LARGE SCALE GENOMIC DNA]</scope>
    <source>
        <tissue evidence="1">Nenye</tissue>
    </source>
</reference>
<organism evidence="1 2">
    <name type="scientific">Cinchona calisaya</name>
    <dbReference type="NCBI Taxonomy" id="153742"/>
    <lineage>
        <taxon>Eukaryota</taxon>
        <taxon>Viridiplantae</taxon>
        <taxon>Streptophyta</taxon>
        <taxon>Embryophyta</taxon>
        <taxon>Tracheophyta</taxon>
        <taxon>Spermatophyta</taxon>
        <taxon>Magnoliopsida</taxon>
        <taxon>eudicotyledons</taxon>
        <taxon>Gunneridae</taxon>
        <taxon>Pentapetalae</taxon>
        <taxon>asterids</taxon>
        <taxon>lamiids</taxon>
        <taxon>Gentianales</taxon>
        <taxon>Rubiaceae</taxon>
        <taxon>Cinchonoideae</taxon>
        <taxon>Cinchoneae</taxon>
        <taxon>Cinchona</taxon>
    </lineage>
</organism>
<comment type="caution">
    <text evidence="1">The sequence shown here is derived from an EMBL/GenBank/DDBJ whole genome shotgun (WGS) entry which is preliminary data.</text>
</comment>
<keyword evidence="2" id="KW-1185">Reference proteome</keyword>
<accession>A0ABD3ABB2</accession>
<dbReference type="AlphaFoldDB" id="A0ABD3ABB2"/>
<name>A0ABD3ABB2_9GENT</name>
<protein>
    <submittedName>
        <fullName evidence="1">Uncharacterized protein</fullName>
    </submittedName>
</protein>
<dbReference type="Proteomes" id="UP001630127">
    <property type="component" value="Unassembled WGS sequence"/>
</dbReference>
<proteinExistence type="predicted"/>